<keyword evidence="2" id="KW-1185">Reference proteome</keyword>
<proteinExistence type="predicted"/>
<reference evidence="1" key="1">
    <citation type="journal article" date="2022" name="bioRxiv">
        <title>Sequencing and chromosome-scale assembly of the giantPleurodeles waltlgenome.</title>
        <authorList>
            <person name="Brown T."/>
            <person name="Elewa A."/>
            <person name="Iarovenko S."/>
            <person name="Subramanian E."/>
            <person name="Araus A.J."/>
            <person name="Petzold A."/>
            <person name="Susuki M."/>
            <person name="Suzuki K.-i.T."/>
            <person name="Hayashi T."/>
            <person name="Toyoda A."/>
            <person name="Oliveira C."/>
            <person name="Osipova E."/>
            <person name="Leigh N.D."/>
            <person name="Simon A."/>
            <person name="Yun M.H."/>
        </authorList>
    </citation>
    <scope>NUCLEOTIDE SEQUENCE</scope>
    <source>
        <strain evidence="1">20211129_DDA</strain>
        <tissue evidence="1">Liver</tissue>
    </source>
</reference>
<organism evidence="1 2">
    <name type="scientific">Pleurodeles waltl</name>
    <name type="common">Iberian ribbed newt</name>
    <dbReference type="NCBI Taxonomy" id="8319"/>
    <lineage>
        <taxon>Eukaryota</taxon>
        <taxon>Metazoa</taxon>
        <taxon>Chordata</taxon>
        <taxon>Craniata</taxon>
        <taxon>Vertebrata</taxon>
        <taxon>Euteleostomi</taxon>
        <taxon>Amphibia</taxon>
        <taxon>Batrachia</taxon>
        <taxon>Caudata</taxon>
        <taxon>Salamandroidea</taxon>
        <taxon>Salamandridae</taxon>
        <taxon>Pleurodelinae</taxon>
        <taxon>Pleurodeles</taxon>
    </lineage>
</organism>
<evidence type="ECO:0000313" key="1">
    <source>
        <dbReference type="EMBL" id="KAJ1141758.1"/>
    </source>
</evidence>
<name>A0AAV7QNP7_PLEWA</name>
<dbReference type="Proteomes" id="UP001066276">
    <property type="component" value="Chromosome 6"/>
</dbReference>
<protein>
    <submittedName>
        <fullName evidence="1">Uncharacterized protein</fullName>
    </submittedName>
</protein>
<dbReference type="AlphaFoldDB" id="A0AAV7QNP7"/>
<comment type="caution">
    <text evidence="1">The sequence shown here is derived from an EMBL/GenBank/DDBJ whole genome shotgun (WGS) entry which is preliminary data.</text>
</comment>
<accession>A0AAV7QNP7</accession>
<dbReference type="EMBL" id="JANPWB010000010">
    <property type="protein sequence ID" value="KAJ1141758.1"/>
    <property type="molecule type" value="Genomic_DNA"/>
</dbReference>
<sequence>MCRALVNFADSLFSRCNHLAPLSPPFKYVRTPSLVFAPEMARQRKPNRAHCSVNGFVTRQALQCGLPDIQRDEFAEHNVRDDLLKAKQTEHL</sequence>
<evidence type="ECO:0000313" key="2">
    <source>
        <dbReference type="Proteomes" id="UP001066276"/>
    </source>
</evidence>
<gene>
    <name evidence="1" type="ORF">NDU88_008086</name>
</gene>